<name>A0ABT0IYK5_9MICO</name>
<evidence type="ECO:0000313" key="2">
    <source>
        <dbReference type="EMBL" id="MCK9792338.1"/>
    </source>
</evidence>
<dbReference type="Proteomes" id="UP001651050">
    <property type="component" value="Unassembled WGS sequence"/>
</dbReference>
<feature type="domain" description="NAD(P)-binding" evidence="1">
    <location>
        <begin position="7"/>
        <end position="185"/>
    </location>
</feature>
<dbReference type="CDD" id="cd05269">
    <property type="entry name" value="TMR_SDR_a"/>
    <property type="match status" value="1"/>
</dbReference>
<dbReference type="InterPro" id="IPR052718">
    <property type="entry name" value="NmrA-type_oxidoreductase"/>
</dbReference>
<dbReference type="PANTHER" id="PTHR47129">
    <property type="entry name" value="QUINONE OXIDOREDUCTASE 2"/>
    <property type="match status" value="1"/>
</dbReference>
<dbReference type="PANTHER" id="PTHR47129:SF1">
    <property type="entry name" value="NMRA-LIKE DOMAIN-CONTAINING PROTEIN"/>
    <property type="match status" value="1"/>
</dbReference>
<keyword evidence="3" id="KW-1185">Reference proteome</keyword>
<dbReference type="InterPro" id="IPR016040">
    <property type="entry name" value="NAD(P)-bd_dom"/>
</dbReference>
<proteinExistence type="predicted"/>
<accession>A0ABT0IYK5</accession>
<dbReference type="Gene3D" id="3.40.50.720">
    <property type="entry name" value="NAD(P)-binding Rossmann-like Domain"/>
    <property type="match status" value="1"/>
</dbReference>
<dbReference type="InterPro" id="IPR036291">
    <property type="entry name" value="NAD(P)-bd_dom_sf"/>
</dbReference>
<dbReference type="SUPFAM" id="SSF51735">
    <property type="entry name" value="NAD(P)-binding Rossmann-fold domains"/>
    <property type="match status" value="1"/>
</dbReference>
<gene>
    <name evidence="2" type="ORF">M1843_01080</name>
</gene>
<protein>
    <submittedName>
        <fullName evidence="2">SDR family oxidoreductase</fullName>
    </submittedName>
</protein>
<dbReference type="RefSeq" id="WP_416342212.1">
    <property type="nucleotide sequence ID" value="NZ_JALQCY010000001.1"/>
</dbReference>
<evidence type="ECO:0000313" key="3">
    <source>
        <dbReference type="Proteomes" id="UP001651050"/>
    </source>
</evidence>
<reference evidence="2 3" key="1">
    <citation type="submission" date="2022-02" db="EMBL/GenBank/DDBJ databases">
        <title>The car tank lid bacteriome: a reservoir of bacteria with potential in bioremediation of fuel.</title>
        <authorList>
            <person name="Vidal-Verdu A."/>
            <person name="Gomez-Martinez D."/>
            <person name="Latorre-Perez A."/>
            <person name="Pereto J."/>
            <person name="Porcar M."/>
        </authorList>
    </citation>
    <scope>NUCLEOTIDE SEQUENCE [LARGE SCALE GENOMIC DNA]</scope>
    <source>
        <strain evidence="2 3">4D.3</strain>
    </source>
</reference>
<dbReference type="EMBL" id="JALQCY010000001">
    <property type="protein sequence ID" value="MCK9792338.1"/>
    <property type="molecule type" value="Genomic_DNA"/>
</dbReference>
<organism evidence="2 3">
    <name type="scientific">Isoptericola peretonis</name>
    <dbReference type="NCBI Taxonomy" id="2918523"/>
    <lineage>
        <taxon>Bacteria</taxon>
        <taxon>Bacillati</taxon>
        <taxon>Actinomycetota</taxon>
        <taxon>Actinomycetes</taxon>
        <taxon>Micrococcales</taxon>
        <taxon>Promicromonosporaceae</taxon>
        <taxon>Isoptericola</taxon>
    </lineage>
</organism>
<evidence type="ECO:0000259" key="1">
    <source>
        <dbReference type="Pfam" id="PF13460"/>
    </source>
</evidence>
<sequence>MTIAVTGTSGHLGRLVVESLLTRGAAPADVVALVRSTGRSTDKVADLVARGIAVREADYDRPETLAPALDGVDVLVLVSGSAVGQRVRQHGAVIDAAKGAGVGRVIYTSAPHADTSPLVLAPEHKATEELLAASGLSTTLLRNGWYTENYVGDVQQARETGEIAHSVGDGRVASASREDYAEAAAVVALEAARDGAHDGAVYELSGDVAWDLDELAATAAEILGRPVAYRRLTADEHRERLLAAGLDEGTAGFVVALDGNTRDGLLAETSGDLARLIGRPTTPLADGLRRALDS</sequence>
<dbReference type="Pfam" id="PF13460">
    <property type="entry name" value="NAD_binding_10"/>
    <property type="match status" value="1"/>
</dbReference>
<comment type="caution">
    <text evidence="2">The sequence shown here is derived from an EMBL/GenBank/DDBJ whole genome shotgun (WGS) entry which is preliminary data.</text>
</comment>
<dbReference type="Gene3D" id="3.90.25.10">
    <property type="entry name" value="UDP-galactose 4-epimerase, domain 1"/>
    <property type="match status" value="1"/>
</dbReference>